<sequence length="67" mass="7534">HQSSRSEHTGRSSSSRSSSNGERKFNGRHRRRIIRARHRSDNDASTSGRGPPARKSEALEPPRQTLV</sequence>
<name>A0ABN8XK66_RANTA</name>
<comment type="caution">
    <text evidence="2">The sequence shown here is derived from an EMBL/GenBank/DDBJ whole genome shotgun (WGS) entry which is preliminary data.</text>
</comment>
<proteinExistence type="predicted"/>
<organism evidence="2 3">
    <name type="scientific">Rangifer tarandus platyrhynchus</name>
    <name type="common">Svalbard reindeer</name>
    <dbReference type="NCBI Taxonomy" id="3082113"/>
    <lineage>
        <taxon>Eukaryota</taxon>
        <taxon>Metazoa</taxon>
        <taxon>Chordata</taxon>
        <taxon>Craniata</taxon>
        <taxon>Vertebrata</taxon>
        <taxon>Euteleostomi</taxon>
        <taxon>Mammalia</taxon>
        <taxon>Eutheria</taxon>
        <taxon>Laurasiatheria</taxon>
        <taxon>Artiodactyla</taxon>
        <taxon>Ruminantia</taxon>
        <taxon>Pecora</taxon>
        <taxon>Cervidae</taxon>
        <taxon>Odocoileinae</taxon>
        <taxon>Rangifer</taxon>
    </lineage>
</organism>
<evidence type="ECO:0000256" key="1">
    <source>
        <dbReference type="SAM" id="MobiDB-lite"/>
    </source>
</evidence>
<accession>A0ABN8XK66</accession>
<reference evidence="2" key="1">
    <citation type="submission" date="2023-04" db="EMBL/GenBank/DDBJ databases">
        <authorList>
            <consortium name="ELIXIR-Norway"/>
        </authorList>
    </citation>
    <scope>NUCLEOTIDE SEQUENCE [LARGE SCALE GENOMIC DNA]</scope>
</reference>
<dbReference type="Proteomes" id="UP001176941">
    <property type="component" value="Unassembled WGS sequence"/>
</dbReference>
<feature type="compositionally biased region" description="Basic residues" evidence="1">
    <location>
        <begin position="26"/>
        <end position="38"/>
    </location>
</feature>
<gene>
    <name evidence="2" type="ORF">MRATA1EN1_LOCUS31164</name>
</gene>
<dbReference type="EMBL" id="CATKSN020000384">
    <property type="protein sequence ID" value="CAI9149546.1"/>
    <property type="molecule type" value="Genomic_DNA"/>
</dbReference>
<evidence type="ECO:0000313" key="2">
    <source>
        <dbReference type="EMBL" id="CAI9149546.1"/>
    </source>
</evidence>
<feature type="non-terminal residue" evidence="2">
    <location>
        <position position="1"/>
    </location>
</feature>
<feature type="region of interest" description="Disordered" evidence="1">
    <location>
        <begin position="1"/>
        <end position="67"/>
    </location>
</feature>
<evidence type="ECO:0000313" key="3">
    <source>
        <dbReference type="Proteomes" id="UP001176941"/>
    </source>
</evidence>
<feature type="compositionally biased region" description="Basic and acidic residues" evidence="1">
    <location>
        <begin position="1"/>
        <end position="10"/>
    </location>
</feature>
<keyword evidence="3" id="KW-1185">Reference proteome</keyword>
<protein>
    <submittedName>
        <fullName evidence="2">Uncharacterized protein</fullName>
    </submittedName>
</protein>